<comment type="caution">
    <text evidence="1">The sequence shown here is derived from an EMBL/GenBank/DDBJ whole genome shotgun (WGS) entry which is preliminary data.</text>
</comment>
<reference evidence="1" key="2">
    <citation type="journal article" date="2024" name="Plant">
        <title>Genomic evolution and insights into agronomic trait innovations of Sesamum species.</title>
        <authorList>
            <person name="Miao H."/>
            <person name="Wang L."/>
            <person name="Qu L."/>
            <person name="Liu H."/>
            <person name="Sun Y."/>
            <person name="Le M."/>
            <person name="Wang Q."/>
            <person name="Wei S."/>
            <person name="Zheng Y."/>
            <person name="Lin W."/>
            <person name="Duan Y."/>
            <person name="Cao H."/>
            <person name="Xiong S."/>
            <person name="Wang X."/>
            <person name="Wei L."/>
            <person name="Li C."/>
            <person name="Ma Q."/>
            <person name="Ju M."/>
            <person name="Zhao R."/>
            <person name="Li G."/>
            <person name="Mu C."/>
            <person name="Tian Q."/>
            <person name="Mei H."/>
            <person name="Zhang T."/>
            <person name="Gao T."/>
            <person name="Zhang H."/>
        </authorList>
    </citation>
    <scope>NUCLEOTIDE SEQUENCE</scope>
    <source>
        <strain evidence="1">KEN1</strain>
    </source>
</reference>
<reference evidence="1" key="1">
    <citation type="submission" date="2020-06" db="EMBL/GenBank/DDBJ databases">
        <authorList>
            <person name="Li T."/>
            <person name="Hu X."/>
            <person name="Zhang T."/>
            <person name="Song X."/>
            <person name="Zhang H."/>
            <person name="Dai N."/>
            <person name="Sheng W."/>
            <person name="Hou X."/>
            <person name="Wei L."/>
        </authorList>
    </citation>
    <scope>NUCLEOTIDE SEQUENCE</scope>
    <source>
        <strain evidence="1">KEN1</strain>
        <tissue evidence="1">Leaf</tissue>
    </source>
</reference>
<dbReference type="AlphaFoldDB" id="A0AAW2WYL7"/>
<dbReference type="EMBL" id="JACGWN010000006">
    <property type="protein sequence ID" value="KAL0446436.1"/>
    <property type="molecule type" value="Genomic_DNA"/>
</dbReference>
<evidence type="ECO:0000313" key="1">
    <source>
        <dbReference type="EMBL" id="KAL0446436.1"/>
    </source>
</evidence>
<organism evidence="1">
    <name type="scientific">Sesamum latifolium</name>
    <dbReference type="NCBI Taxonomy" id="2727402"/>
    <lineage>
        <taxon>Eukaryota</taxon>
        <taxon>Viridiplantae</taxon>
        <taxon>Streptophyta</taxon>
        <taxon>Embryophyta</taxon>
        <taxon>Tracheophyta</taxon>
        <taxon>Spermatophyta</taxon>
        <taxon>Magnoliopsida</taxon>
        <taxon>eudicotyledons</taxon>
        <taxon>Gunneridae</taxon>
        <taxon>Pentapetalae</taxon>
        <taxon>asterids</taxon>
        <taxon>lamiids</taxon>
        <taxon>Lamiales</taxon>
        <taxon>Pedaliaceae</taxon>
        <taxon>Sesamum</taxon>
    </lineage>
</organism>
<dbReference type="PANTHER" id="PTHR46890">
    <property type="entry name" value="NON-LTR RETROLELEMENT REVERSE TRANSCRIPTASE-LIKE PROTEIN-RELATED"/>
    <property type="match status" value="1"/>
</dbReference>
<sequence length="203" mass="23013">MPKSFTATSITLIPKVNSSQTWADYRPISLCNVSNKILSKLLYTKLAQALPHLISPSQSGFVPGRLISDNILLAQEMIHQLDLRHNRGNLLWASILDLSLSLEMPLKIRGSPSSLMENLQTLKRRFTGPNGNICFPIDEGGLGVRNLRDVIKAFSHKLWWRFRLNNSLGLTLPSTDIVKRTIRILPRLPKKIQHMEKISFHKS</sequence>
<dbReference type="PANTHER" id="PTHR46890:SF48">
    <property type="entry name" value="RNA-DIRECTED DNA POLYMERASE"/>
    <property type="match status" value="1"/>
</dbReference>
<gene>
    <name evidence="1" type="ORF">Slati_1771500</name>
</gene>
<evidence type="ECO:0008006" key="2">
    <source>
        <dbReference type="Google" id="ProtNLM"/>
    </source>
</evidence>
<name>A0AAW2WYL7_9LAMI</name>
<proteinExistence type="predicted"/>
<accession>A0AAW2WYL7</accession>
<protein>
    <recommendedName>
        <fullName evidence="2">Reverse transcriptase domain-containing protein</fullName>
    </recommendedName>
</protein>
<dbReference type="InterPro" id="IPR052343">
    <property type="entry name" value="Retrotransposon-Effector_Assoc"/>
</dbReference>